<dbReference type="eggNOG" id="ENOG502SS0P">
    <property type="taxonomic scope" value="Eukaryota"/>
</dbReference>
<sequence>MKLLKNKRGLLLAVLSHLSASLTLVSGSEAPSIKWTSPASGDTYGPGDTITGEWSVEDGALAVNSPSFKLCTKDGASGGGSGSSDQQGSSDDGGKNESGDEGSGDGSGQDASEDGKGSGEESGNTRDQRRRSDDSNDGSCGETVWPTVQQSSGSYSVSLAVPNVTSLSGYYLLMMDDFGNKMSSPSFSLSPTSPSSSSSAPSSTISSLPVSSSKSSHTEALDSPSATSDVVSNSYPDLAAAHAPPPVAAFAIPLSIVGAIIVAAVVLGILHWRKLKQERLRDAENLKSISDRDYMSRRSSLLSSTSRKSDEKMDRWGPGYMGSFAREEQYPSTTYAEPVQPMRGPSPAHWDPCPPQYTWSARREPERRYITRQAFPEDHYTAPSYSHSLRGSFPPSRSVPASTFRSPRVGPGPSVLHHMPRPPDPPQQDCHRNAAVNHSVISNYLQPSPIPCSLWPSSPPSGSPSAYDRGAMHFVPDPVPEPEKLFVRRSAPGVEVEHPMAHGDVYDRVTRSLYPR</sequence>
<dbReference type="RefSeq" id="XP_007861388.1">
    <property type="nucleotide sequence ID" value="XM_007863197.1"/>
</dbReference>
<evidence type="ECO:0000313" key="5">
    <source>
        <dbReference type="Proteomes" id="UP000030669"/>
    </source>
</evidence>
<feature type="region of interest" description="Disordered" evidence="1">
    <location>
        <begin position="185"/>
        <end position="228"/>
    </location>
</feature>
<evidence type="ECO:0000256" key="3">
    <source>
        <dbReference type="SAM" id="SignalP"/>
    </source>
</evidence>
<accession>S7S162</accession>
<feature type="compositionally biased region" description="Basic and acidic residues" evidence="1">
    <location>
        <begin position="113"/>
        <end position="134"/>
    </location>
</feature>
<feature type="region of interest" description="Disordered" evidence="1">
    <location>
        <begin position="380"/>
        <end position="430"/>
    </location>
</feature>
<feature type="chain" id="PRO_5004544321" evidence="3">
    <location>
        <begin position="28"/>
        <end position="516"/>
    </location>
</feature>
<name>S7S162_GLOTA</name>
<feature type="compositionally biased region" description="Low complexity" evidence="1">
    <location>
        <begin position="185"/>
        <end position="215"/>
    </location>
</feature>
<dbReference type="Proteomes" id="UP000030669">
    <property type="component" value="Unassembled WGS sequence"/>
</dbReference>
<evidence type="ECO:0000256" key="2">
    <source>
        <dbReference type="SAM" id="Phobius"/>
    </source>
</evidence>
<feature type="region of interest" description="Disordered" evidence="1">
    <location>
        <begin position="73"/>
        <end position="154"/>
    </location>
</feature>
<keyword evidence="2" id="KW-1133">Transmembrane helix</keyword>
<dbReference type="OrthoDB" id="3245083at2759"/>
<keyword evidence="3" id="KW-0732">Signal</keyword>
<dbReference type="GeneID" id="19303369"/>
<proteinExistence type="predicted"/>
<dbReference type="EMBL" id="KB469296">
    <property type="protein sequence ID" value="EPQ61150.1"/>
    <property type="molecule type" value="Genomic_DNA"/>
</dbReference>
<evidence type="ECO:0000256" key="1">
    <source>
        <dbReference type="SAM" id="MobiDB-lite"/>
    </source>
</evidence>
<protein>
    <submittedName>
        <fullName evidence="4">Uncharacterized protein</fullName>
    </submittedName>
</protein>
<dbReference type="OMA" id="EMPRERT"/>
<keyword evidence="2" id="KW-0812">Transmembrane</keyword>
<dbReference type="HOGENOM" id="CLU_573719_0_0_1"/>
<keyword evidence="2" id="KW-0472">Membrane</keyword>
<dbReference type="AlphaFoldDB" id="S7S162"/>
<feature type="transmembrane region" description="Helical" evidence="2">
    <location>
        <begin position="247"/>
        <end position="272"/>
    </location>
</feature>
<feature type="signal peptide" evidence="3">
    <location>
        <begin position="1"/>
        <end position="27"/>
    </location>
</feature>
<reference evidence="4 5" key="1">
    <citation type="journal article" date="2012" name="Science">
        <title>The Paleozoic origin of enzymatic lignin decomposition reconstructed from 31 fungal genomes.</title>
        <authorList>
            <person name="Floudas D."/>
            <person name="Binder M."/>
            <person name="Riley R."/>
            <person name="Barry K."/>
            <person name="Blanchette R.A."/>
            <person name="Henrissat B."/>
            <person name="Martinez A.T."/>
            <person name="Otillar R."/>
            <person name="Spatafora J.W."/>
            <person name="Yadav J.S."/>
            <person name="Aerts A."/>
            <person name="Benoit I."/>
            <person name="Boyd A."/>
            <person name="Carlson A."/>
            <person name="Copeland A."/>
            <person name="Coutinho P.M."/>
            <person name="de Vries R.P."/>
            <person name="Ferreira P."/>
            <person name="Findley K."/>
            <person name="Foster B."/>
            <person name="Gaskell J."/>
            <person name="Glotzer D."/>
            <person name="Gorecki P."/>
            <person name="Heitman J."/>
            <person name="Hesse C."/>
            <person name="Hori C."/>
            <person name="Igarashi K."/>
            <person name="Jurgens J.A."/>
            <person name="Kallen N."/>
            <person name="Kersten P."/>
            <person name="Kohler A."/>
            <person name="Kuees U."/>
            <person name="Kumar T.K.A."/>
            <person name="Kuo A."/>
            <person name="LaButti K."/>
            <person name="Larrondo L.F."/>
            <person name="Lindquist E."/>
            <person name="Ling A."/>
            <person name="Lombard V."/>
            <person name="Lucas S."/>
            <person name="Lundell T."/>
            <person name="Martin R."/>
            <person name="McLaughlin D.J."/>
            <person name="Morgenstern I."/>
            <person name="Morin E."/>
            <person name="Murat C."/>
            <person name="Nagy L.G."/>
            <person name="Nolan M."/>
            <person name="Ohm R.A."/>
            <person name="Patyshakuliyeva A."/>
            <person name="Rokas A."/>
            <person name="Ruiz-Duenas F.J."/>
            <person name="Sabat G."/>
            <person name="Salamov A."/>
            <person name="Samejima M."/>
            <person name="Schmutz J."/>
            <person name="Slot J.C."/>
            <person name="St John F."/>
            <person name="Stenlid J."/>
            <person name="Sun H."/>
            <person name="Sun S."/>
            <person name="Syed K."/>
            <person name="Tsang A."/>
            <person name="Wiebenga A."/>
            <person name="Young D."/>
            <person name="Pisabarro A."/>
            <person name="Eastwood D.C."/>
            <person name="Martin F."/>
            <person name="Cullen D."/>
            <person name="Grigoriev I.V."/>
            <person name="Hibbett D.S."/>
        </authorList>
    </citation>
    <scope>NUCLEOTIDE SEQUENCE [LARGE SCALE GENOMIC DNA]</scope>
    <source>
        <strain evidence="4 5">ATCC 11539</strain>
    </source>
</reference>
<feature type="region of interest" description="Disordered" evidence="1">
    <location>
        <begin position="27"/>
        <end position="52"/>
    </location>
</feature>
<gene>
    <name evidence="4" type="ORF">GLOTRDRAFT_135689</name>
</gene>
<keyword evidence="5" id="KW-1185">Reference proteome</keyword>
<dbReference type="KEGG" id="gtr:GLOTRDRAFT_135689"/>
<evidence type="ECO:0000313" key="4">
    <source>
        <dbReference type="EMBL" id="EPQ61150.1"/>
    </source>
</evidence>
<organism evidence="4 5">
    <name type="scientific">Gloeophyllum trabeum (strain ATCC 11539 / FP-39264 / Madison 617)</name>
    <name type="common">Brown rot fungus</name>
    <dbReference type="NCBI Taxonomy" id="670483"/>
    <lineage>
        <taxon>Eukaryota</taxon>
        <taxon>Fungi</taxon>
        <taxon>Dikarya</taxon>
        <taxon>Basidiomycota</taxon>
        <taxon>Agaricomycotina</taxon>
        <taxon>Agaricomycetes</taxon>
        <taxon>Gloeophyllales</taxon>
        <taxon>Gloeophyllaceae</taxon>
        <taxon>Gloeophyllum</taxon>
    </lineage>
</organism>